<gene>
    <name evidence="8" type="ORF">Tdes44962_MAKER06792</name>
</gene>
<feature type="region of interest" description="Disordered" evidence="5">
    <location>
        <begin position="200"/>
        <end position="220"/>
    </location>
</feature>
<sequence length="704" mass="77446">MSQTPGGRITRSRSQTPAAVPTISVGSSTAYGAPGRANLRTQVTSERQSLTTALQAAKTSKTANRAGSQAPTRVTDEDIINTTRDSKTPSRRGRPRGSKRPEPAIEEEPEDEQPAEELDSEADDAAPRRTTGARASQPLVDSNGVPSQNYSTAQMTGRGTFTGPVGRLTGAAAAAAKPLFRSPQGRVIYRTLIENDADYGQVDQQQQAAQPKKTRVNPDRTEFEPSYMETFLLTLQRWTPLVMLHATSRAAKALVLLWWAFLTLLAISTGLGLIGSVLYSIFLLLSAVPSVKVSYTPATESQHPVGIAQMSSMWERYFEHHNSSDDPVNDAVLHQGQIMIAVTDFMEHVTNLAKAVNTTQGQATDLAERVFTMQGQLEAFKQQILPSLVAVTKDENGDLHLPEHFIQALSAELKQPNSTLYTAFLETNKAQIEALLDGEVESSVHGKLREQMHIISREMVQDALDARYQRWESGLSSKMLETVKQEVESQLQRTPGLTADFFGQRNYFAYNAGAQIDVRRTSPTYIHDSSWRARKPNEPATALTKWEEAGECWCGANNTGGFLQLGIRLRRPVVARDVFIEHISRTMTDDIAAAPREVEFWGEGVGAIQPQDSLCKTSPPTEKHVCLGAGEYDIHGWNWVQRFPLGDVGSAVDSVVIRALSNWGADHTCIYRPLFEEMEDVDFDATEGNNAEIGDAKDVSFGIE</sequence>
<reference evidence="8 9" key="2">
    <citation type="journal article" date="2021" name="Curr. Genet.">
        <title>Genetic response to nitrogen starvation in the aggressive Eucalyptus foliar pathogen Teratosphaeria destructans.</title>
        <authorList>
            <person name="Havenga M."/>
            <person name="Wingfield B.D."/>
            <person name="Wingfield M.J."/>
            <person name="Dreyer L.L."/>
            <person name="Roets F."/>
            <person name="Aylward J."/>
        </authorList>
    </citation>
    <scope>NUCLEOTIDE SEQUENCE [LARGE SCALE GENOMIC DNA]</scope>
    <source>
        <strain evidence="8">CMW44962</strain>
    </source>
</reference>
<evidence type="ECO:0000256" key="4">
    <source>
        <dbReference type="ARBA" id="ARBA00023136"/>
    </source>
</evidence>
<feature type="compositionally biased region" description="Basic residues" evidence="5">
    <location>
        <begin position="89"/>
        <end position="98"/>
    </location>
</feature>
<evidence type="ECO:0000256" key="2">
    <source>
        <dbReference type="ARBA" id="ARBA00022692"/>
    </source>
</evidence>
<accession>A0A9W7W6L9</accession>
<name>A0A9W7W6L9_9PEZI</name>
<feature type="transmembrane region" description="Helical" evidence="6">
    <location>
        <begin position="253"/>
        <end position="285"/>
    </location>
</feature>
<dbReference type="OrthoDB" id="342281at2759"/>
<feature type="compositionally biased region" description="Polar residues" evidence="5">
    <location>
        <begin position="39"/>
        <end position="72"/>
    </location>
</feature>
<keyword evidence="4 6" id="KW-0472">Membrane</keyword>
<dbReference type="Proteomes" id="UP001138500">
    <property type="component" value="Unassembled WGS sequence"/>
</dbReference>
<comment type="caution">
    <text evidence="8">The sequence shown here is derived from an EMBL/GenBank/DDBJ whole genome shotgun (WGS) entry which is preliminary data.</text>
</comment>
<evidence type="ECO:0000256" key="3">
    <source>
        <dbReference type="ARBA" id="ARBA00022989"/>
    </source>
</evidence>
<keyword evidence="2 6" id="KW-0812">Transmembrane</keyword>
<evidence type="ECO:0000256" key="1">
    <source>
        <dbReference type="ARBA" id="ARBA00004370"/>
    </source>
</evidence>
<dbReference type="Pfam" id="PF07738">
    <property type="entry name" value="Sad1_UNC"/>
    <property type="match status" value="1"/>
</dbReference>
<evidence type="ECO:0000256" key="5">
    <source>
        <dbReference type="SAM" id="MobiDB-lite"/>
    </source>
</evidence>
<dbReference type="AlphaFoldDB" id="A0A9W7W6L9"/>
<feature type="compositionally biased region" description="Acidic residues" evidence="5">
    <location>
        <begin position="104"/>
        <end position="124"/>
    </location>
</feature>
<feature type="domain" description="SUN" evidence="7">
    <location>
        <begin position="483"/>
        <end position="680"/>
    </location>
</feature>
<keyword evidence="3 6" id="KW-1133">Transmembrane helix</keyword>
<proteinExistence type="predicted"/>
<comment type="subcellular location">
    <subcellularLocation>
        <location evidence="1">Membrane</location>
    </subcellularLocation>
</comment>
<dbReference type="PROSITE" id="PS51469">
    <property type="entry name" value="SUN"/>
    <property type="match status" value="1"/>
</dbReference>
<dbReference type="InterPro" id="IPR045119">
    <property type="entry name" value="SUN1-5"/>
</dbReference>
<dbReference type="Gene3D" id="2.60.120.260">
    <property type="entry name" value="Galactose-binding domain-like"/>
    <property type="match status" value="1"/>
</dbReference>
<keyword evidence="9" id="KW-1185">Reference proteome</keyword>
<evidence type="ECO:0000313" key="9">
    <source>
        <dbReference type="Proteomes" id="UP001138500"/>
    </source>
</evidence>
<dbReference type="GO" id="GO:0043495">
    <property type="term" value="F:protein-membrane adaptor activity"/>
    <property type="evidence" value="ECO:0007669"/>
    <property type="project" value="TreeGrafter"/>
</dbReference>
<dbReference type="PANTHER" id="PTHR12911">
    <property type="entry name" value="SAD1/UNC-84-LIKE PROTEIN-RELATED"/>
    <property type="match status" value="1"/>
</dbReference>
<dbReference type="PANTHER" id="PTHR12911:SF8">
    <property type="entry name" value="KLAROID PROTEIN-RELATED"/>
    <property type="match status" value="1"/>
</dbReference>
<reference evidence="8 9" key="1">
    <citation type="journal article" date="2018" name="IMA Fungus">
        <title>IMA Genome-F 10: Nine draft genome sequences of Claviceps purpurea s.lat., including C. arundinis, C. humidiphila, and C. cf. spartinae, pseudomolecules for the pitch canker pathogen Fusarium circinatum, draft genome of Davidsoniella eucalypti, Grosmannia galeiformis, Quambalaria eucalypti, and Teratosphaeria destructans.</title>
        <authorList>
            <person name="Wingfield B.D."/>
            <person name="Liu M."/>
            <person name="Nguyen H.D."/>
            <person name="Lane F.A."/>
            <person name="Morgan S.W."/>
            <person name="De Vos L."/>
            <person name="Wilken P.M."/>
            <person name="Duong T.A."/>
            <person name="Aylward J."/>
            <person name="Coetzee M.P."/>
            <person name="Dadej K."/>
            <person name="De Beer Z.W."/>
            <person name="Findlay W."/>
            <person name="Havenga M."/>
            <person name="Kolarik M."/>
            <person name="Menzies J.G."/>
            <person name="Naidoo K."/>
            <person name="Pochopski O."/>
            <person name="Shoukouhi P."/>
            <person name="Santana Q.C."/>
            <person name="Seifert K.A."/>
            <person name="Soal N."/>
            <person name="Steenkamp E.T."/>
            <person name="Tatham C.T."/>
            <person name="van der Nest M.A."/>
            <person name="Wingfield M.J."/>
        </authorList>
    </citation>
    <scope>NUCLEOTIDE SEQUENCE [LARGE SCALE GENOMIC DNA]</scope>
    <source>
        <strain evidence="8">CMW44962</strain>
    </source>
</reference>
<dbReference type="InterPro" id="IPR012919">
    <property type="entry name" value="SUN_dom"/>
</dbReference>
<protein>
    <submittedName>
        <fullName evidence="8">Sad1 / UNC-like C-terminal</fullName>
    </submittedName>
</protein>
<evidence type="ECO:0000313" key="8">
    <source>
        <dbReference type="EMBL" id="KAH9845148.1"/>
    </source>
</evidence>
<dbReference type="GO" id="GO:0034993">
    <property type="term" value="C:meiotic nuclear membrane microtubule tethering complex"/>
    <property type="evidence" value="ECO:0007669"/>
    <property type="project" value="TreeGrafter"/>
</dbReference>
<feature type="compositionally biased region" description="Polar residues" evidence="5">
    <location>
        <begin position="144"/>
        <end position="159"/>
    </location>
</feature>
<dbReference type="EMBL" id="RIBY02000125">
    <property type="protein sequence ID" value="KAH9845148.1"/>
    <property type="molecule type" value="Genomic_DNA"/>
</dbReference>
<evidence type="ECO:0000256" key="6">
    <source>
        <dbReference type="SAM" id="Phobius"/>
    </source>
</evidence>
<feature type="region of interest" description="Disordered" evidence="5">
    <location>
        <begin position="1"/>
        <end position="162"/>
    </location>
</feature>
<organism evidence="8 9">
    <name type="scientific">Teratosphaeria destructans</name>
    <dbReference type="NCBI Taxonomy" id="418781"/>
    <lineage>
        <taxon>Eukaryota</taxon>
        <taxon>Fungi</taxon>
        <taxon>Dikarya</taxon>
        <taxon>Ascomycota</taxon>
        <taxon>Pezizomycotina</taxon>
        <taxon>Dothideomycetes</taxon>
        <taxon>Dothideomycetidae</taxon>
        <taxon>Mycosphaerellales</taxon>
        <taxon>Teratosphaeriaceae</taxon>
        <taxon>Teratosphaeria</taxon>
    </lineage>
</organism>
<feature type="compositionally biased region" description="Low complexity" evidence="5">
    <location>
        <begin position="200"/>
        <end position="210"/>
    </location>
</feature>
<evidence type="ECO:0000259" key="7">
    <source>
        <dbReference type="PROSITE" id="PS51469"/>
    </source>
</evidence>